<protein>
    <submittedName>
        <fullName evidence="1">Nucleotidyltransferase family protein</fullName>
    </submittedName>
</protein>
<dbReference type="InterPro" id="IPR039498">
    <property type="entry name" value="NTP_transf_5"/>
</dbReference>
<accession>A0ABS9D7T1</accession>
<evidence type="ECO:0000313" key="1">
    <source>
        <dbReference type="EMBL" id="MCF2947726.1"/>
    </source>
</evidence>
<dbReference type="Pfam" id="PF14907">
    <property type="entry name" value="NTP_transf_5"/>
    <property type="match status" value="1"/>
</dbReference>
<name>A0ABS9D7T1_9ALTE</name>
<reference evidence="1 2" key="1">
    <citation type="submission" date="2022-01" db="EMBL/GenBank/DDBJ databases">
        <title>Paraglaciecola sp. G1-23.</title>
        <authorList>
            <person name="Jin M.S."/>
            <person name="Han D.M."/>
            <person name="Kim H.M."/>
            <person name="Jeon C.O."/>
        </authorList>
    </citation>
    <scope>NUCLEOTIDE SEQUENCE [LARGE SCALE GENOMIC DNA]</scope>
    <source>
        <strain evidence="1 2">G1-23</strain>
    </source>
</reference>
<dbReference type="RefSeq" id="WP_235311261.1">
    <property type="nucleotide sequence ID" value="NZ_JAKGAS010000003.1"/>
</dbReference>
<gene>
    <name evidence="1" type="ORF">L0668_06390</name>
</gene>
<dbReference type="Proteomes" id="UP001521137">
    <property type="component" value="Unassembled WGS sequence"/>
</dbReference>
<sequence>MRQNIVKNICSLMNGDIPTELTSSDWQDIVRVARCSSVLPRIAANQKLNFNGALPDYVIEQFNAGLKHSELLETQVFFEAHDLNLNISKCSSQPAIFLKGAAYVLSLGSVGKGRTFSDIDILVNKADLPNIEKRLKALAWFSESVSDYDEKYYREWAHEVPPLIRAGRGTVVDIHHNLIPPISGKAPDIKLFLEGLRKVDSGYYILSAHAMTLHSIIHLFYQEEFIHGFRDLSDLHLLFTENNEDPTFYPELLKLADETKFGVELFYACRYLQSIIGTKVNDTFLSNLSKYKPSSLKLLVSDWMFSRILIPRHSLVNKAFTSLAHQMAFIRGHKLKMPFNILCIHTFNKIKFSVEHFLTGKNKAEASNENKLW</sequence>
<evidence type="ECO:0000313" key="2">
    <source>
        <dbReference type="Proteomes" id="UP001521137"/>
    </source>
</evidence>
<organism evidence="1 2">
    <name type="scientific">Paraglaciecola algarum</name>
    <dbReference type="NCBI Taxonomy" id="3050085"/>
    <lineage>
        <taxon>Bacteria</taxon>
        <taxon>Pseudomonadati</taxon>
        <taxon>Pseudomonadota</taxon>
        <taxon>Gammaproteobacteria</taxon>
        <taxon>Alteromonadales</taxon>
        <taxon>Alteromonadaceae</taxon>
        <taxon>Paraglaciecola</taxon>
    </lineage>
</organism>
<comment type="caution">
    <text evidence="1">The sequence shown here is derived from an EMBL/GenBank/DDBJ whole genome shotgun (WGS) entry which is preliminary data.</text>
</comment>
<proteinExistence type="predicted"/>
<dbReference type="EMBL" id="JAKGAS010000003">
    <property type="protein sequence ID" value="MCF2947726.1"/>
    <property type="molecule type" value="Genomic_DNA"/>
</dbReference>
<keyword evidence="2" id="KW-1185">Reference proteome</keyword>